<sequence>MQERFWRSPSRARASFIMPDTLNVTSSPRTHGNIEFDIVEYYHRILEKDEVS</sequence>
<comment type="caution">
    <text evidence="1">The sequence shown here is derived from an EMBL/GenBank/DDBJ whole genome shotgun (WGS) entry which is preliminary data.</text>
</comment>
<organism evidence="1 2">
    <name type="scientific">Puccinia graminis f. sp. tritici</name>
    <dbReference type="NCBI Taxonomy" id="56615"/>
    <lineage>
        <taxon>Eukaryota</taxon>
        <taxon>Fungi</taxon>
        <taxon>Dikarya</taxon>
        <taxon>Basidiomycota</taxon>
        <taxon>Pucciniomycotina</taxon>
        <taxon>Pucciniomycetes</taxon>
        <taxon>Pucciniales</taxon>
        <taxon>Pucciniaceae</taxon>
        <taxon>Puccinia</taxon>
    </lineage>
</organism>
<evidence type="ECO:0000313" key="1">
    <source>
        <dbReference type="EMBL" id="KAA1131017.1"/>
    </source>
</evidence>
<reference evidence="1 2" key="1">
    <citation type="submission" date="2019-05" db="EMBL/GenBank/DDBJ databases">
        <title>Emergence of the Ug99 lineage of the wheat stem rust pathogen through somatic hybridization.</title>
        <authorList>
            <person name="Li F."/>
            <person name="Upadhyaya N.M."/>
            <person name="Sperschneider J."/>
            <person name="Matny O."/>
            <person name="Nguyen-Phuc H."/>
            <person name="Mago R."/>
            <person name="Raley C."/>
            <person name="Miller M.E."/>
            <person name="Silverstein K.A.T."/>
            <person name="Henningsen E."/>
            <person name="Hirsch C.D."/>
            <person name="Visser B."/>
            <person name="Pretorius Z.A."/>
            <person name="Steffenson B.J."/>
            <person name="Schwessinger B."/>
            <person name="Dodds P.N."/>
            <person name="Figueroa M."/>
        </authorList>
    </citation>
    <scope>NUCLEOTIDE SEQUENCE [LARGE SCALE GENOMIC DNA]</scope>
    <source>
        <strain evidence="1 2">Ug99</strain>
    </source>
</reference>
<keyword evidence="1" id="KW-0396">Initiation factor</keyword>
<dbReference type="Proteomes" id="UP000325313">
    <property type="component" value="Unassembled WGS sequence"/>
</dbReference>
<keyword evidence="1" id="KW-0648">Protein biosynthesis</keyword>
<evidence type="ECO:0000313" key="2">
    <source>
        <dbReference type="Proteomes" id="UP000325313"/>
    </source>
</evidence>
<protein>
    <submittedName>
        <fullName evidence="1">Translation initiation factor eIF-2B subunit alpha</fullName>
    </submittedName>
</protein>
<dbReference type="AlphaFoldDB" id="A0A5B0RZK8"/>
<accession>A0A5B0RZK8</accession>
<dbReference type="EMBL" id="VDEP01000105">
    <property type="protein sequence ID" value="KAA1131017.1"/>
    <property type="molecule type" value="Genomic_DNA"/>
</dbReference>
<gene>
    <name evidence="1" type="primary">GCN3_2</name>
    <name evidence="1" type="ORF">PGTUg99_025817</name>
</gene>
<dbReference type="GO" id="GO:0003743">
    <property type="term" value="F:translation initiation factor activity"/>
    <property type="evidence" value="ECO:0007669"/>
    <property type="project" value="UniProtKB-KW"/>
</dbReference>
<proteinExistence type="predicted"/>
<name>A0A5B0RZK8_PUCGR</name>